<dbReference type="SUPFAM" id="SSF52172">
    <property type="entry name" value="CheY-like"/>
    <property type="match status" value="1"/>
</dbReference>
<dbReference type="OrthoDB" id="9800897at2"/>
<dbReference type="Pfam" id="PF00072">
    <property type="entry name" value="Response_reg"/>
    <property type="match status" value="1"/>
</dbReference>
<name>A0A178MTT4_9PROT</name>
<gene>
    <name evidence="3" type="ORF">A6A05_09865</name>
</gene>
<evidence type="ECO:0000313" key="3">
    <source>
        <dbReference type="EMBL" id="OAN53242.1"/>
    </source>
</evidence>
<dbReference type="PANTHER" id="PTHR43228">
    <property type="entry name" value="TWO-COMPONENT RESPONSE REGULATOR"/>
    <property type="match status" value="1"/>
</dbReference>
<proteinExistence type="predicted"/>
<dbReference type="InterPro" id="IPR011006">
    <property type="entry name" value="CheY-like_superfamily"/>
</dbReference>
<protein>
    <submittedName>
        <fullName evidence="3">Two-component system response regulator</fullName>
    </submittedName>
</protein>
<dbReference type="InterPro" id="IPR001789">
    <property type="entry name" value="Sig_transdc_resp-reg_receiver"/>
</dbReference>
<comment type="caution">
    <text evidence="3">The sequence shown here is derived from an EMBL/GenBank/DDBJ whole genome shotgun (WGS) entry which is preliminary data.</text>
</comment>
<dbReference type="SMART" id="SM00448">
    <property type="entry name" value="REC"/>
    <property type="match status" value="1"/>
</dbReference>
<dbReference type="EMBL" id="LWQU01000125">
    <property type="protein sequence ID" value="OAN53242.1"/>
    <property type="molecule type" value="Genomic_DNA"/>
</dbReference>
<reference evidence="3 4" key="1">
    <citation type="submission" date="2016-04" db="EMBL/GenBank/DDBJ databases">
        <title>Draft genome sequence of freshwater magnetotactic bacteria Magnetospirillum marisnigri SP-1 and Magnetospirillum moscoviense BB-1.</title>
        <authorList>
            <person name="Koziaeva V."/>
            <person name="Dziuba M.V."/>
            <person name="Ivanov T.M."/>
            <person name="Kuznetsov B."/>
            <person name="Grouzdev D.S."/>
        </authorList>
    </citation>
    <scope>NUCLEOTIDE SEQUENCE [LARGE SCALE GENOMIC DNA]</scope>
    <source>
        <strain evidence="3 4">BB-1</strain>
    </source>
</reference>
<dbReference type="Gene3D" id="3.40.50.2300">
    <property type="match status" value="1"/>
</dbReference>
<dbReference type="InterPro" id="IPR052048">
    <property type="entry name" value="ST_Response_Regulator"/>
</dbReference>
<dbReference type="PROSITE" id="PS50110">
    <property type="entry name" value="RESPONSE_REGULATORY"/>
    <property type="match status" value="1"/>
</dbReference>
<evidence type="ECO:0000259" key="2">
    <source>
        <dbReference type="PROSITE" id="PS50110"/>
    </source>
</evidence>
<dbReference type="RefSeq" id="WP_068498891.1">
    <property type="nucleotide sequence ID" value="NZ_LWQU01000125.1"/>
</dbReference>
<dbReference type="PANTHER" id="PTHR43228:SF1">
    <property type="entry name" value="TWO-COMPONENT RESPONSE REGULATOR ARR22"/>
    <property type="match status" value="1"/>
</dbReference>
<dbReference type="AlphaFoldDB" id="A0A178MTT4"/>
<keyword evidence="1" id="KW-0597">Phosphoprotein</keyword>
<feature type="modified residue" description="4-aspartylphosphate" evidence="1">
    <location>
        <position position="52"/>
    </location>
</feature>
<dbReference type="GO" id="GO:0000160">
    <property type="term" value="P:phosphorelay signal transduction system"/>
    <property type="evidence" value="ECO:0007669"/>
    <property type="project" value="InterPro"/>
</dbReference>
<feature type="domain" description="Response regulatory" evidence="2">
    <location>
        <begin position="3"/>
        <end position="119"/>
    </location>
</feature>
<evidence type="ECO:0000313" key="4">
    <source>
        <dbReference type="Proteomes" id="UP000078543"/>
    </source>
</evidence>
<sequence length="121" mass="13567">MRSCLIVDDSKVIRMVAKKILQELTFTTAEAEDGQQALNYCQSTMPDAVLLDWNMPVMNGIDFLRELRKLPGGDKPVVVFCTTENDIEHIQEAITAGANEYIMKPFDSEILQAKFSQVGLL</sequence>
<keyword evidence="4" id="KW-1185">Reference proteome</keyword>
<accession>A0A178MTT4</accession>
<organism evidence="3 4">
    <name type="scientific">Magnetospirillum moscoviense</name>
    <dbReference type="NCBI Taxonomy" id="1437059"/>
    <lineage>
        <taxon>Bacteria</taxon>
        <taxon>Pseudomonadati</taxon>
        <taxon>Pseudomonadota</taxon>
        <taxon>Alphaproteobacteria</taxon>
        <taxon>Rhodospirillales</taxon>
        <taxon>Rhodospirillaceae</taxon>
        <taxon>Magnetospirillum</taxon>
    </lineage>
</organism>
<evidence type="ECO:0000256" key="1">
    <source>
        <dbReference type="PROSITE-ProRule" id="PRU00169"/>
    </source>
</evidence>
<dbReference type="Proteomes" id="UP000078543">
    <property type="component" value="Unassembled WGS sequence"/>
</dbReference>
<dbReference type="STRING" id="1437059.A6A05_09865"/>